<dbReference type="PROSITE" id="PS50088">
    <property type="entry name" value="ANK_REPEAT"/>
    <property type="match status" value="3"/>
</dbReference>
<dbReference type="AlphaFoldDB" id="A0A915PP25"/>
<keyword evidence="4" id="KW-1185">Reference proteome</keyword>
<dbReference type="Gene3D" id="1.25.40.20">
    <property type="entry name" value="Ankyrin repeat-containing domain"/>
    <property type="match status" value="1"/>
</dbReference>
<dbReference type="Proteomes" id="UP000887581">
    <property type="component" value="Unplaced"/>
</dbReference>
<organism evidence="4 5">
    <name type="scientific">Setaria digitata</name>
    <dbReference type="NCBI Taxonomy" id="48799"/>
    <lineage>
        <taxon>Eukaryota</taxon>
        <taxon>Metazoa</taxon>
        <taxon>Ecdysozoa</taxon>
        <taxon>Nematoda</taxon>
        <taxon>Chromadorea</taxon>
        <taxon>Rhabditida</taxon>
        <taxon>Spirurina</taxon>
        <taxon>Spiruromorpha</taxon>
        <taxon>Filarioidea</taxon>
        <taxon>Setariidae</taxon>
        <taxon>Setaria</taxon>
    </lineage>
</organism>
<dbReference type="InterPro" id="IPR036770">
    <property type="entry name" value="Ankyrin_rpt-contain_sf"/>
</dbReference>
<proteinExistence type="predicted"/>
<keyword evidence="1" id="KW-0677">Repeat</keyword>
<dbReference type="WBParaSite" id="sdigi.contig207.g6122.t1">
    <property type="protein sequence ID" value="sdigi.contig207.g6122.t1"/>
    <property type="gene ID" value="sdigi.contig207.g6122"/>
</dbReference>
<evidence type="ECO:0000256" key="2">
    <source>
        <dbReference type="ARBA" id="ARBA00023043"/>
    </source>
</evidence>
<feature type="repeat" description="ANK" evidence="3">
    <location>
        <begin position="152"/>
        <end position="186"/>
    </location>
</feature>
<name>A0A915PP25_9BILA</name>
<dbReference type="SMART" id="SM00248">
    <property type="entry name" value="ANK"/>
    <property type="match status" value="5"/>
</dbReference>
<dbReference type="Pfam" id="PF12796">
    <property type="entry name" value="Ank_2"/>
    <property type="match status" value="1"/>
</dbReference>
<protein>
    <submittedName>
        <fullName evidence="5">ANK_REP_REGION domain-containing protein</fullName>
    </submittedName>
</protein>
<dbReference type="PROSITE" id="PS50297">
    <property type="entry name" value="ANK_REP_REGION"/>
    <property type="match status" value="3"/>
</dbReference>
<feature type="repeat" description="ANK" evidence="3">
    <location>
        <begin position="86"/>
        <end position="118"/>
    </location>
</feature>
<reference evidence="5" key="1">
    <citation type="submission" date="2022-11" db="UniProtKB">
        <authorList>
            <consortium name="WormBaseParasite"/>
        </authorList>
    </citation>
    <scope>IDENTIFICATION</scope>
</reference>
<evidence type="ECO:0000313" key="4">
    <source>
        <dbReference type="Proteomes" id="UP000887581"/>
    </source>
</evidence>
<feature type="repeat" description="ANK" evidence="3">
    <location>
        <begin position="119"/>
        <end position="151"/>
    </location>
</feature>
<keyword evidence="2 3" id="KW-0040">ANK repeat</keyword>
<dbReference type="PANTHER" id="PTHR24171:SF9">
    <property type="entry name" value="ANKYRIN REPEAT DOMAIN-CONTAINING PROTEIN 39"/>
    <property type="match status" value="1"/>
</dbReference>
<evidence type="ECO:0000313" key="5">
    <source>
        <dbReference type="WBParaSite" id="sdigi.contig207.g6122.t1"/>
    </source>
</evidence>
<dbReference type="SUPFAM" id="SSF48403">
    <property type="entry name" value="Ankyrin repeat"/>
    <property type="match status" value="1"/>
</dbReference>
<evidence type="ECO:0000256" key="3">
    <source>
        <dbReference type="PROSITE-ProRule" id="PRU00023"/>
    </source>
</evidence>
<sequence>MCSGDVPVESSFIKQRNALQHFSVMLTPFYAVLYTLRNHRNLNINSNLMRTSALSLAVRSQNKTIVRILLDHNCELNKLSSDESGRLETPLYTAVRLHNYVIVELLLMYGADPNVTVSDNRTPLYLATKERCFNICNLLIAFGANLDIPDCTGQTPLHFACRNITGREQIAMLLIAHGANVHAADFKRRIPLDFAEINASIPIIKRLIDDGSPISKHMKERIRNMLQARSDQRGRMDKEQSCALAVVIDKTHLVVPTLLMLSKARIRNLMRQQARRIQNACSIWPLIDSLSMISNSLRDSLKLFDSFSP</sequence>
<evidence type="ECO:0000256" key="1">
    <source>
        <dbReference type="ARBA" id="ARBA00022737"/>
    </source>
</evidence>
<accession>A0A915PP25</accession>
<dbReference type="InterPro" id="IPR002110">
    <property type="entry name" value="Ankyrin_rpt"/>
</dbReference>
<dbReference type="PANTHER" id="PTHR24171">
    <property type="entry name" value="ANKYRIN REPEAT DOMAIN-CONTAINING PROTEIN 39-RELATED"/>
    <property type="match status" value="1"/>
</dbReference>